<sequence length="626" mass="68964">MWYLVDLDCFFDSKRQLVLALLASTSLALGGATSARADVSILVDAAAVKSESGDDLATVQGMFQGANAPSEPWSDPQPNDLKQIITDLKMKRLRFLQSDVLCDLDASNNLGSFKVDVDGNGSYTFTPQPSLTPGGCNMLDWTFPWSFGNGLSLHVAVASFMPPSFMADANNAPYNSAESWPSQARYQIYAKKLVRYIVTQAFDKGAQSVIFEVSNELDGAERTPEHFSETNPAAYSLKPLGPFGRWLWWINPDSYTLHQWPAYQANTYPYNNFGLSYPYEYDMRRLDHGILPMHKIFAEAIDTVRTELASNSSYSGKTIEIAGPAFTSRSFYYYPGWNLPTLEEVFLDQTLTPNLPFSSALNRFSFHFYGSLDYAKDPTTPFALFRQVVTTVRNKYPGLKLFLSEWGPSEASDGDINQSHKGAAWAAAFLTEAVAQGISMGSYLILEDGQGDPKAEPFLTQASLMHKYTDINKAVHYLPKPAANVFRMFALMTGTRRPVTLSTSGTSSNLGAFAVSDPVQKTASIVVFNYNPTLVFGNADNSLPDTPENFSVEIDNLPLPDGMVTVQHYLVDSTHSNLAVFLKNPDQSDPSLQSAEPPFSVPVQNGKVLLPASSLKLGVTFFRIQG</sequence>
<proteinExistence type="predicted"/>
<gene>
    <name evidence="1" type="ORF">AYJ54_12075</name>
</gene>
<dbReference type="InterPro" id="IPR017853">
    <property type="entry name" value="GH"/>
</dbReference>
<dbReference type="EMBL" id="LUUB01000054">
    <property type="protein sequence ID" value="OAF09929.1"/>
    <property type="molecule type" value="Genomic_DNA"/>
</dbReference>
<evidence type="ECO:0000313" key="1">
    <source>
        <dbReference type="EMBL" id="OAF09929.1"/>
    </source>
</evidence>
<organism evidence="1 2">
    <name type="scientific">Bradyrhizobium centrolobii</name>
    <dbReference type="NCBI Taxonomy" id="1505087"/>
    <lineage>
        <taxon>Bacteria</taxon>
        <taxon>Pseudomonadati</taxon>
        <taxon>Pseudomonadota</taxon>
        <taxon>Alphaproteobacteria</taxon>
        <taxon>Hyphomicrobiales</taxon>
        <taxon>Nitrobacteraceae</taxon>
        <taxon>Bradyrhizobium</taxon>
    </lineage>
</organism>
<name>A0A176YT87_9BRAD</name>
<evidence type="ECO:0000313" key="2">
    <source>
        <dbReference type="Proteomes" id="UP000076959"/>
    </source>
</evidence>
<dbReference type="AlphaFoldDB" id="A0A176YT87"/>
<dbReference type="Gene3D" id="3.20.20.80">
    <property type="entry name" value="Glycosidases"/>
    <property type="match status" value="1"/>
</dbReference>
<protein>
    <submittedName>
        <fullName evidence="1">Uncharacterized protein</fullName>
    </submittedName>
</protein>
<dbReference type="Proteomes" id="UP000076959">
    <property type="component" value="Unassembled WGS sequence"/>
</dbReference>
<accession>A0A176YT87</accession>
<comment type="caution">
    <text evidence="1">The sequence shown here is derived from an EMBL/GenBank/DDBJ whole genome shotgun (WGS) entry which is preliminary data.</text>
</comment>
<dbReference type="SUPFAM" id="SSF51445">
    <property type="entry name" value="(Trans)glycosidases"/>
    <property type="match status" value="1"/>
</dbReference>
<reference evidence="1 2" key="1">
    <citation type="submission" date="2016-03" db="EMBL/GenBank/DDBJ databases">
        <title>Draft Genome Sequence of the Strain BR 10245 (Bradyrhizobium sp.) isolated from nodules of Centrolobium paraense.</title>
        <authorList>
            <person name="Simoes-Araujo J.L.Sr."/>
            <person name="Barauna A.C."/>
            <person name="Silva K."/>
            <person name="Zilli J.E."/>
        </authorList>
    </citation>
    <scope>NUCLEOTIDE SEQUENCE [LARGE SCALE GENOMIC DNA]</scope>
    <source>
        <strain evidence="1 2">BR 10245</strain>
    </source>
</reference>
<keyword evidence="2" id="KW-1185">Reference proteome</keyword>
<dbReference type="STRING" id="1505087.AYJ54_12075"/>